<evidence type="ECO:0000256" key="7">
    <source>
        <dbReference type="ARBA" id="ARBA00018337"/>
    </source>
</evidence>
<evidence type="ECO:0000256" key="11">
    <source>
        <dbReference type="ARBA" id="ARBA00022792"/>
    </source>
</evidence>
<evidence type="ECO:0000256" key="20">
    <source>
        <dbReference type="PIRNR" id="PIRNR028840"/>
    </source>
</evidence>
<dbReference type="GO" id="GO:0004605">
    <property type="term" value="F:phosphatidate cytidylyltransferase activity"/>
    <property type="evidence" value="ECO:0007669"/>
    <property type="project" value="UniProtKB-UniRule"/>
</dbReference>
<evidence type="ECO:0000256" key="9">
    <source>
        <dbReference type="ARBA" id="ARBA00022679"/>
    </source>
</evidence>
<evidence type="ECO:0000256" key="10">
    <source>
        <dbReference type="ARBA" id="ARBA00022695"/>
    </source>
</evidence>
<keyword evidence="10 20" id="KW-0548">Nucleotidyltransferase</keyword>
<dbReference type="PANTHER" id="PTHR13619:SF0">
    <property type="entry name" value="PHOSPHATIDATE CYTIDYLYLTRANSFERASE, MITOCHONDRIAL"/>
    <property type="match status" value="1"/>
</dbReference>
<dbReference type="GO" id="GO:0005743">
    <property type="term" value="C:mitochondrial inner membrane"/>
    <property type="evidence" value="ECO:0007669"/>
    <property type="project" value="UniProtKB-SubCell"/>
</dbReference>
<keyword evidence="13 20" id="KW-0443">Lipid metabolism</keyword>
<comment type="caution">
    <text evidence="21">The sequence shown here is derived from an EMBL/GenBank/DDBJ whole genome shotgun (WGS) entry which is preliminary data.</text>
</comment>
<keyword evidence="12 20" id="KW-0460">Magnesium</keyword>
<evidence type="ECO:0000256" key="16">
    <source>
        <dbReference type="ARBA" id="ARBA00023209"/>
    </source>
</evidence>
<keyword evidence="15 20" id="KW-0472">Membrane</keyword>
<evidence type="ECO:0000313" key="22">
    <source>
        <dbReference type="Proteomes" id="UP001378592"/>
    </source>
</evidence>
<evidence type="ECO:0000256" key="14">
    <source>
        <dbReference type="ARBA" id="ARBA00023128"/>
    </source>
</evidence>
<sequence>MIVNKALIGVSSTYVKLLSLFPQNITLCFAYGSGVMKQSGQSTGKRNMIDLVIAVEDPYKWHEQNILWNPHHYSSLRWFGHNFVASYQENWGAKMYFNTLIKLPDSDTMIKYGVISRASLVTDLLDWNDLYVSGRLHKPVEILHKSSNTQVRAALQQNLHSAVHASLLLLPESFTETDLYRAITGLSYGGDFRMIFGEDKNKIDNIVSPQVESFRELYSPVLKSLQDYVEMSKDGQMCWQDTSPGAKNFHLNQLPKVPQRAVVKQWNKDRGSRRHDTEDSLYALAHDPECGHVVCDCLHHIVFASSARQSLKGILTAGLAKSVRYSSKKIVKMLKSTKL</sequence>
<comment type="cofactor">
    <cofactor evidence="1 20">
        <name>Mg(2+)</name>
        <dbReference type="ChEBI" id="CHEBI:18420"/>
    </cofactor>
</comment>
<evidence type="ECO:0000256" key="19">
    <source>
        <dbReference type="ARBA" id="ARBA00031502"/>
    </source>
</evidence>
<keyword evidence="22" id="KW-1185">Reference proteome</keyword>
<keyword evidence="9 20" id="KW-0808">Transferase</keyword>
<keyword evidence="17 20" id="KW-1208">Phospholipid metabolism</keyword>
<evidence type="ECO:0000256" key="15">
    <source>
        <dbReference type="ARBA" id="ARBA00023136"/>
    </source>
</evidence>
<keyword evidence="16 20" id="KW-0594">Phospholipid biosynthesis</keyword>
<evidence type="ECO:0000256" key="3">
    <source>
        <dbReference type="ARBA" id="ARBA00005119"/>
    </source>
</evidence>
<evidence type="ECO:0000256" key="2">
    <source>
        <dbReference type="ARBA" id="ARBA00004443"/>
    </source>
</evidence>
<comment type="function">
    <text evidence="20">Catalyzes the conversion of phosphatidic acid (PA) to CDP-diacylglycerol (CDP-DAG), an essential intermediate in the synthesis of phosphatidylglycerol, cardiolipin and phosphatidylinositol.</text>
</comment>
<comment type="pathway">
    <text evidence="4">Lipid metabolism.</text>
</comment>
<gene>
    <name evidence="21" type="ORF">R5R35_014449</name>
</gene>
<evidence type="ECO:0000256" key="17">
    <source>
        <dbReference type="ARBA" id="ARBA00023264"/>
    </source>
</evidence>
<dbReference type="GO" id="GO:0032049">
    <property type="term" value="P:cardiolipin biosynthetic process"/>
    <property type="evidence" value="ECO:0007669"/>
    <property type="project" value="UniProtKB-UniRule"/>
</dbReference>
<keyword evidence="11 20" id="KW-0999">Mitochondrion inner membrane</keyword>
<evidence type="ECO:0000256" key="8">
    <source>
        <dbReference type="ARBA" id="ARBA00022516"/>
    </source>
</evidence>
<evidence type="ECO:0000256" key="1">
    <source>
        <dbReference type="ARBA" id="ARBA00001946"/>
    </source>
</evidence>
<dbReference type="AlphaFoldDB" id="A0AAN9Z188"/>
<evidence type="ECO:0000256" key="12">
    <source>
        <dbReference type="ARBA" id="ARBA00022842"/>
    </source>
</evidence>
<comment type="catalytic activity">
    <reaction evidence="20">
        <text>a 1,2-diacyl-sn-glycero-3-phosphate + CTP + H(+) = a CDP-1,2-diacyl-sn-glycerol + diphosphate</text>
        <dbReference type="Rhea" id="RHEA:16229"/>
        <dbReference type="ChEBI" id="CHEBI:15378"/>
        <dbReference type="ChEBI" id="CHEBI:33019"/>
        <dbReference type="ChEBI" id="CHEBI:37563"/>
        <dbReference type="ChEBI" id="CHEBI:58332"/>
        <dbReference type="ChEBI" id="CHEBI:58608"/>
        <dbReference type="EC" id="2.7.7.41"/>
    </reaction>
</comment>
<keyword evidence="8 20" id="KW-0444">Lipid biosynthesis</keyword>
<protein>
    <recommendedName>
        <fullName evidence="7 20">Phosphatidate cytidylyltransferase, mitochondrial</fullName>
        <ecNumber evidence="6 20">2.7.7.41</ecNumber>
    </recommendedName>
    <alternativeName>
        <fullName evidence="18 20">CDP-diacylglycerol synthase</fullName>
    </alternativeName>
    <alternativeName>
        <fullName evidence="19 20">Mitochondrial translocator assembly and maintenance protein 41 homolog</fullName>
    </alternativeName>
</protein>
<keyword evidence="14 20" id="KW-0496">Mitochondrion</keyword>
<proteinExistence type="inferred from homology"/>
<evidence type="ECO:0000313" key="21">
    <source>
        <dbReference type="EMBL" id="KAK7791424.1"/>
    </source>
</evidence>
<dbReference type="Pfam" id="PF09139">
    <property type="entry name" value="Tam41_Mmp37"/>
    <property type="match status" value="1"/>
</dbReference>
<comment type="similarity">
    <text evidence="5 20">Belongs to the TAM41 family.</text>
</comment>
<accession>A0AAN9Z188</accession>
<name>A0AAN9Z188_9ORTH</name>
<dbReference type="EMBL" id="JAZDUA010000538">
    <property type="protein sequence ID" value="KAK7791424.1"/>
    <property type="molecule type" value="Genomic_DNA"/>
</dbReference>
<dbReference type="PIRSF" id="PIRSF028840">
    <property type="entry name" value="Mmp37"/>
    <property type="match status" value="1"/>
</dbReference>
<evidence type="ECO:0000256" key="18">
    <source>
        <dbReference type="ARBA" id="ARBA00029893"/>
    </source>
</evidence>
<dbReference type="Proteomes" id="UP001378592">
    <property type="component" value="Unassembled WGS sequence"/>
</dbReference>
<evidence type="ECO:0000256" key="6">
    <source>
        <dbReference type="ARBA" id="ARBA00012487"/>
    </source>
</evidence>
<dbReference type="GO" id="GO:0016024">
    <property type="term" value="P:CDP-diacylglycerol biosynthetic process"/>
    <property type="evidence" value="ECO:0007669"/>
    <property type="project" value="UniProtKB-UniRule"/>
</dbReference>
<dbReference type="InterPro" id="IPR015222">
    <property type="entry name" value="Tam41"/>
</dbReference>
<comment type="pathway">
    <text evidence="3 20">Phospholipid metabolism; CDP-diacylglycerol biosynthesis; CDP-diacylglycerol from sn-glycerol 3-phosphate: step 3/3.</text>
</comment>
<dbReference type="EC" id="2.7.7.41" evidence="6 20"/>
<dbReference type="PANTHER" id="PTHR13619">
    <property type="entry name" value="PHOSPHATIDATE CYTIDYLYLTRANSFERASE, MITOCHONDRIAL"/>
    <property type="match status" value="1"/>
</dbReference>
<evidence type="ECO:0000256" key="5">
    <source>
        <dbReference type="ARBA" id="ARBA00005458"/>
    </source>
</evidence>
<reference evidence="21 22" key="1">
    <citation type="submission" date="2024-03" db="EMBL/GenBank/DDBJ databases">
        <title>The genome assembly and annotation of the cricket Gryllus longicercus Weissman &amp; Gray.</title>
        <authorList>
            <person name="Szrajer S."/>
            <person name="Gray D."/>
            <person name="Ylla G."/>
        </authorList>
    </citation>
    <scope>NUCLEOTIDE SEQUENCE [LARGE SCALE GENOMIC DNA]</scope>
    <source>
        <strain evidence="21">DAG 2021-001</strain>
        <tissue evidence="21">Whole body minus gut</tissue>
    </source>
</reference>
<evidence type="ECO:0000256" key="4">
    <source>
        <dbReference type="ARBA" id="ARBA00005189"/>
    </source>
</evidence>
<comment type="subcellular location">
    <subcellularLocation>
        <location evidence="2 20">Mitochondrion inner membrane</location>
        <topology evidence="2 20">Peripheral membrane protein</topology>
        <orientation evidence="2 20">Matrix side</orientation>
    </subcellularLocation>
</comment>
<evidence type="ECO:0000256" key="13">
    <source>
        <dbReference type="ARBA" id="ARBA00023098"/>
    </source>
</evidence>
<organism evidence="21 22">
    <name type="scientific">Gryllus longicercus</name>
    <dbReference type="NCBI Taxonomy" id="2509291"/>
    <lineage>
        <taxon>Eukaryota</taxon>
        <taxon>Metazoa</taxon>
        <taxon>Ecdysozoa</taxon>
        <taxon>Arthropoda</taxon>
        <taxon>Hexapoda</taxon>
        <taxon>Insecta</taxon>
        <taxon>Pterygota</taxon>
        <taxon>Neoptera</taxon>
        <taxon>Polyneoptera</taxon>
        <taxon>Orthoptera</taxon>
        <taxon>Ensifera</taxon>
        <taxon>Gryllidea</taxon>
        <taxon>Grylloidea</taxon>
        <taxon>Gryllidae</taxon>
        <taxon>Gryllinae</taxon>
        <taxon>Gryllus</taxon>
    </lineage>
</organism>